<organism evidence="2 3">
    <name type="scientific">Haloferax profundi</name>
    <dbReference type="NCBI Taxonomy" id="1544718"/>
    <lineage>
        <taxon>Archaea</taxon>
        <taxon>Methanobacteriati</taxon>
        <taxon>Methanobacteriota</taxon>
        <taxon>Stenosarchaea group</taxon>
        <taxon>Halobacteria</taxon>
        <taxon>Halobacteriales</taxon>
        <taxon>Haloferacaceae</taxon>
        <taxon>Haloferax</taxon>
    </lineage>
</organism>
<dbReference type="PROSITE" id="PS00018">
    <property type="entry name" value="EF_HAND_1"/>
    <property type="match status" value="1"/>
</dbReference>
<comment type="caution">
    <text evidence="2">The sequence shown here is derived from an EMBL/GenBank/DDBJ whole genome shotgun (WGS) entry which is preliminary data.</text>
</comment>
<dbReference type="InterPro" id="IPR018247">
    <property type="entry name" value="EF_Hand_1_Ca_BS"/>
</dbReference>
<dbReference type="Proteomes" id="UP000053157">
    <property type="component" value="Unassembled WGS sequence"/>
</dbReference>
<dbReference type="GO" id="GO:0000272">
    <property type="term" value="P:polysaccharide catabolic process"/>
    <property type="evidence" value="ECO:0007669"/>
    <property type="project" value="InterPro"/>
</dbReference>
<evidence type="ECO:0000256" key="1">
    <source>
        <dbReference type="SAM" id="MobiDB-lite"/>
    </source>
</evidence>
<feature type="region of interest" description="Disordered" evidence="1">
    <location>
        <begin position="1"/>
        <end position="23"/>
    </location>
</feature>
<dbReference type="AlphaFoldDB" id="A0A0W1SLI7"/>
<evidence type="ECO:0008006" key="4">
    <source>
        <dbReference type="Google" id="ProtNLM"/>
    </source>
</evidence>
<gene>
    <name evidence="2" type="ORF">AUR66_14925</name>
</gene>
<accession>A0A0W1SLI7</accession>
<keyword evidence="3" id="KW-1185">Reference proteome</keyword>
<dbReference type="SUPFAM" id="SSF63446">
    <property type="entry name" value="Type I dockerin domain"/>
    <property type="match status" value="1"/>
</dbReference>
<dbReference type="EMBL" id="LOPV01000194">
    <property type="protein sequence ID" value="KTG27105.1"/>
    <property type="molecule type" value="Genomic_DNA"/>
</dbReference>
<dbReference type="OrthoDB" id="291513at2157"/>
<dbReference type="RefSeq" id="WP_058572287.1">
    <property type="nucleotide sequence ID" value="NZ_LOPV01000194.1"/>
</dbReference>
<dbReference type="InterPro" id="IPR036439">
    <property type="entry name" value="Dockerin_dom_sf"/>
</dbReference>
<sequence length="80" mass="8612">MSISMRSPLGELPNPPADLDGDGLFEDINHDGNVTVSDVQALFANRDGSVAQDNAGRFDFTQDGQLNIVDIQHLFVGLGR</sequence>
<evidence type="ECO:0000313" key="2">
    <source>
        <dbReference type="EMBL" id="KTG27105.1"/>
    </source>
</evidence>
<name>A0A0W1SLI7_9EURY</name>
<reference evidence="2 3" key="1">
    <citation type="submission" date="2015-12" db="EMBL/GenBank/DDBJ databases">
        <title>Haloferax profundi sp. nov. isolated from the Discovery deep brine-seawater interface in the Red Sea.</title>
        <authorList>
            <person name="Zhang G."/>
            <person name="Stingl U."/>
            <person name="Rashid M."/>
        </authorList>
    </citation>
    <scope>NUCLEOTIDE SEQUENCE [LARGE SCALE GENOMIC DNA]</scope>
    <source>
        <strain evidence="2 3">SB29</strain>
    </source>
</reference>
<protein>
    <recommendedName>
        <fullName evidence="4">Dockerin domain-containing protein</fullName>
    </recommendedName>
</protein>
<dbReference type="Gene3D" id="1.10.1330.10">
    <property type="entry name" value="Dockerin domain"/>
    <property type="match status" value="1"/>
</dbReference>
<evidence type="ECO:0000313" key="3">
    <source>
        <dbReference type="Proteomes" id="UP000053157"/>
    </source>
</evidence>
<proteinExistence type="predicted"/>